<accession>A0A6G0ZH36</accession>
<dbReference type="Proteomes" id="UP000478052">
    <property type="component" value="Unassembled WGS sequence"/>
</dbReference>
<keyword evidence="2" id="KW-1185">Reference proteome</keyword>
<feature type="non-terminal residue" evidence="1">
    <location>
        <position position="1"/>
    </location>
</feature>
<gene>
    <name evidence="1" type="ORF">FWK35_00001446</name>
</gene>
<comment type="caution">
    <text evidence="1">The sequence shown here is derived from an EMBL/GenBank/DDBJ whole genome shotgun (WGS) entry which is preliminary data.</text>
</comment>
<evidence type="ECO:0000313" key="2">
    <source>
        <dbReference type="Proteomes" id="UP000478052"/>
    </source>
</evidence>
<organism evidence="1 2">
    <name type="scientific">Aphis craccivora</name>
    <name type="common">Cowpea aphid</name>
    <dbReference type="NCBI Taxonomy" id="307492"/>
    <lineage>
        <taxon>Eukaryota</taxon>
        <taxon>Metazoa</taxon>
        <taxon>Ecdysozoa</taxon>
        <taxon>Arthropoda</taxon>
        <taxon>Hexapoda</taxon>
        <taxon>Insecta</taxon>
        <taxon>Pterygota</taxon>
        <taxon>Neoptera</taxon>
        <taxon>Paraneoptera</taxon>
        <taxon>Hemiptera</taxon>
        <taxon>Sternorrhyncha</taxon>
        <taxon>Aphidomorpha</taxon>
        <taxon>Aphidoidea</taxon>
        <taxon>Aphididae</taxon>
        <taxon>Aphidini</taxon>
        <taxon>Aphis</taxon>
        <taxon>Aphis</taxon>
    </lineage>
</organism>
<sequence>PLRRAAHAPICRHHRSTANPKLTDAALVRETPSPKRHARARASVLTTIGCFEF</sequence>
<protein>
    <submittedName>
        <fullName evidence="1">Uncharacterized protein</fullName>
    </submittedName>
</protein>
<reference evidence="1 2" key="1">
    <citation type="submission" date="2019-08" db="EMBL/GenBank/DDBJ databases">
        <title>Whole genome of Aphis craccivora.</title>
        <authorList>
            <person name="Voronova N.V."/>
            <person name="Shulinski R.S."/>
            <person name="Bandarenka Y.V."/>
            <person name="Zhorov D.G."/>
            <person name="Warner D."/>
        </authorList>
    </citation>
    <scope>NUCLEOTIDE SEQUENCE [LARGE SCALE GENOMIC DNA]</scope>
    <source>
        <strain evidence="1">180601</strain>
        <tissue evidence="1">Whole Body</tissue>
    </source>
</reference>
<dbReference type="EMBL" id="VUJU01000476">
    <property type="protein sequence ID" value="KAF0770155.1"/>
    <property type="molecule type" value="Genomic_DNA"/>
</dbReference>
<proteinExistence type="predicted"/>
<dbReference type="AlphaFoldDB" id="A0A6G0ZH36"/>
<name>A0A6G0ZH36_APHCR</name>
<evidence type="ECO:0000313" key="1">
    <source>
        <dbReference type="EMBL" id="KAF0770155.1"/>
    </source>
</evidence>